<evidence type="ECO:0000313" key="3">
    <source>
        <dbReference type="Proteomes" id="UP000070089"/>
    </source>
</evidence>
<evidence type="ECO:0000313" key="2">
    <source>
        <dbReference type="EMBL" id="KWX11144.1"/>
    </source>
</evidence>
<keyword evidence="1" id="KW-1133">Transmembrane helix</keyword>
<reference evidence="2 3" key="1">
    <citation type="journal article" date="2015" name="Mol. Biochem. Parasitol.">
        <title>Identification of polymorphic genes for use in assemblage B genotyping assays through comparative genomics of multiple assemblage B Giardia duodenalis isolates.</title>
        <authorList>
            <person name="Wielinga C."/>
            <person name="Thompson R.C."/>
            <person name="Monis P."/>
            <person name="Ryan U."/>
        </authorList>
    </citation>
    <scope>NUCLEOTIDE SEQUENCE [LARGE SCALE GENOMIC DNA]</scope>
    <source>
        <strain evidence="2 3">BAH15c1</strain>
    </source>
</reference>
<evidence type="ECO:0000256" key="1">
    <source>
        <dbReference type="SAM" id="Phobius"/>
    </source>
</evidence>
<dbReference type="Proteomes" id="UP000070089">
    <property type="component" value="Unassembled WGS sequence"/>
</dbReference>
<dbReference type="OrthoDB" id="10257376at2759"/>
<dbReference type="AlphaFoldDB" id="A0A132NM91"/>
<organism evidence="2 3">
    <name type="scientific">Giardia duodenalis assemblage B</name>
    <dbReference type="NCBI Taxonomy" id="1394984"/>
    <lineage>
        <taxon>Eukaryota</taxon>
        <taxon>Metamonada</taxon>
        <taxon>Diplomonadida</taxon>
        <taxon>Hexamitidae</taxon>
        <taxon>Giardiinae</taxon>
        <taxon>Giardia</taxon>
    </lineage>
</organism>
<gene>
    <name evidence="2" type="ORF">QR46_4904</name>
</gene>
<protein>
    <submittedName>
        <fullName evidence="2">Uncharacterized protein</fullName>
    </submittedName>
</protein>
<keyword evidence="1" id="KW-0812">Transmembrane</keyword>
<feature type="transmembrane region" description="Helical" evidence="1">
    <location>
        <begin position="196"/>
        <end position="218"/>
    </location>
</feature>
<feature type="transmembrane region" description="Helical" evidence="1">
    <location>
        <begin position="148"/>
        <end position="167"/>
    </location>
</feature>
<feature type="transmembrane region" description="Helical" evidence="1">
    <location>
        <begin position="64"/>
        <end position="86"/>
    </location>
</feature>
<proteinExistence type="predicted"/>
<feature type="transmembrane region" description="Helical" evidence="1">
    <location>
        <begin position="123"/>
        <end position="142"/>
    </location>
</feature>
<feature type="transmembrane region" description="Helical" evidence="1">
    <location>
        <begin position="98"/>
        <end position="116"/>
    </location>
</feature>
<keyword evidence="1" id="KW-0472">Membrane</keyword>
<feature type="transmembrane region" description="Helical" evidence="1">
    <location>
        <begin position="247"/>
        <end position="276"/>
    </location>
</feature>
<dbReference type="EMBL" id="JXTI01000296">
    <property type="protein sequence ID" value="KWX11144.1"/>
    <property type="molecule type" value="Genomic_DNA"/>
</dbReference>
<dbReference type="VEuPathDB" id="GiardiaDB:QR46_4904"/>
<comment type="caution">
    <text evidence="2">The sequence shown here is derived from an EMBL/GenBank/DDBJ whole genome shotgun (WGS) entry which is preliminary data.</text>
</comment>
<sequence>MYSNPAWEWFHTRGMCAQSSHYTILSFYLTLYDMLNLELYIWALWVLVYTLPLLKFIEVHSIALVTLHAYVAGFLAPIPAPCLYSIHDSSKVFSLDEFILFPAVMMLLLRSAFTPLRKELSTLFFWNNFICVLICTGCVSLITGRSNLQMVAFTGILAILCYIYAIWTPFYIRVVESTILLILLCIYTDGSAKSEYAFQLILMGTLTNILVLLIFLTVDRAKAKSMLPILFKPTAILKRNRNREATILSITLSSSFLYGAYEITLLVPLLLGMYYYKRHTQS</sequence>
<name>A0A132NM91_GIAIN</name>
<accession>A0A132NM91</accession>